<reference evidence="1" key="1">
    <citation type="journal article" date="2016" name="Sci. Rep.">
        <title>Molecular characterization of firefly nuptial gifts: a multi-omics approach sheds light on postcopulatory sexual selection.</title>
        <authorList>
            <person name="Al-Wathiqui N."/>
            <person name="Fallon T.R."/>
            <person name="South A."/>
            <person name="Weng J.K."/>
            <person name="Lewis S.M."/>
        </authorList>
    </citation>
    <scope>NUCLEOTIDE SEQUENCE</scope>
</reference>
<proteinExistence type="predicted"/>
<dbReference type="AlphaFoldDB" id="A0A1Y1KT23"/>
<dbReference type="EMBL" id="GEZM01078940">
    <property type="protein sequence ID" value="JAV62566.1"/>
    <property type="molecule type" value="Transcribed_RNA"/>
</dbReference>
<evidence type="ECO:0000313" key="1">
    <source>
        <dbReference type="EMBL" id="JAV62566.1"/>
    </source>
</evidence>
<organism evidence="1">
    <name type="scientific">Photinus pyralis</name>
    <name type="common">Common eastern firefly</name>
    <name type="synonym">Lampyris pyralis</name>
    <dbReference type="NCBI Taxonomy" id="7054"/>
    <lineage>
        <taxon>Eukaryota</taxon>
        <taxon>Metazoa</taxon>
        <taxon>Ecdysozoa</taxon>
        <taxon>Arthropoda</taxon>
        <taxon>Hexapoda</taxon>
        <taxon>Insecta</taxon>
        <taxon>Pterygota</taxon>
        <taxon>Neoptera</taxon>
        <taxon>Endopterygota</taxon>
        <taxon>Coleoptera</taxon>
        <taxon>Polyphaga</taxon>
        <taxon>Elateriformia</taxon>
        <taxon>Elateroidea</taxon>
        <taxon>Lampyridae</taxon>
        <taxon>Lampyrinae</taxon>
        <taxon>Photinus</taxon>
    </lineage>
</organism>
<accession>A0A1Y1KT23</accession>
<sequence length="108" mass="12170">MENHGNTITYTFPWHQATIDKGSLDIKIENLFLFINIAIAQKMVCTPRLQNVFGVPKEVFASAYTSATTYCLGTPNNYFATLVYTCILLMLKHHELCSVLKTLSHSIV</sequence>
<protein>
    <submittedName>
        <fullName evidence="1">Uncharacterized protein</fullName>
    </submittedName>
</protein>
<name>A0A1Y1KT23_PHOPY</name>